<protein>
    <submittedName>
        <fullName evidence="1">Uncharacterized protein</fullName>
    </submittedName>
</protein>
<gene>
    <name evidence="1" type="ORF">LARSCL_LOCUS7337</name>
</gene>
<comment type="caution">
    <text evidence="1">The sequence shown here is derived from an EMBL/GenBank/DDBJ whole genome shotgun (WGS) entry which is preliminary data.</text>
</comment>
<evidence type="ECO:0000313" key="2">
    <source>
        <dbReference type="Proteomes" id="UP001497382"/>
    </source>
</evidence>
<keyword evidence="2" id="KW-1185">Reference proteome</keyword>
<organism evidence="1 2">
    <name type="scientific">Larinioides sclopetarius</name>
    <dbReference type="NCBI Taxonomy" id="280406"/>
    <lineage>
        <taxon>Eukaryota</taxon>
        <taxon>Metazoa</taxon>
        <taxon>Ecdysozoa</taxon>
        <taxon>Arthropoda</taxon>
        <taxon>Chelicerata</taxon>
        <taxon>Arachnida</taxon>
        <taxon>Araneae</taxon>
        <taxon>Araneomorphae</taxon>
        <taxon>Entelegynae</taxon>
        <taxon>Araneoidea</taxon>
        <taxon>Araneidae</taxon>
        <taxon>Larinioides</taxon>
    </lineage>
</organism>
<dbReference type="Proteomes" id="UP001497382">
    <property type="component" value="Unassembled WGS sequence"/>
</dbReference>
<accession>A0AAV1ZQZ8</accession>
<sequence length="131" mass="15150">MESTGLGRRGHRINLADVLSKDFEPRVFNGSWVSEKTALVLKRHTTTLGNVFGSWHQEVLKEEKERIKSELGFEGEKVNSFGVVFERVKKGSRNGRSERYGKNERHRQFFGIVKSARWTVNAGLSEWQERK</sequence>
<proteinExistence type="predicted"/>
<dbReference type="AlphaFoldDB" id="A0AAV1ZQZ8"/>
<name>A0AAV1ZQZ8_9ARAC</name>
<evidence type="ECO:0000313" key="1">
    <source>
        <dbReference type="EMBL" id="CAL1274186.1"/>
    </source>
</evidence>
<reference evidence="1 2" key="1">
    <citation type="submission" date="2024-04" db="EMBL/GenBank/DDBJ databases">
        <authorList>
            <person name="Rising A."/>
            <person name="Reimegard J."/>
            <person name="Sonavane S."/>
            <person name="Akerstrom W."/>
            <person name="Nylinder S."/>
            <person name="Hedman E."/>
            <person name="Kallberg Y."/>
        </authorList>
    </citation>
    <scope>NUCLEOTIDE SEQUENCE [LARGE SCALE GENOMIC DNA]</scope>
</reference>
<dbReference type="EMBL" id="CAXIEN010000075">
    <property type="protein sequence ID" value="CAL1274186.1"/>
    <property type="molecule type" value="Genomic_DNA"/>
</dbReference>